<organism evidence="3 4">
    <name type="scientific">Phytoplasma australiense</name>
    <dbReference type="NCBI Taxonomy" id="59748"/>
    <lineage>
        <taxon>Bacteria</taxon>
        <taxon>Bacillati</taxon>
        <taxon>Mycoplasmatota</taxon>
        <taxon>Mollicutes</taxon>
        <taxon>Acholeplasmatales</taxon>
        <taxon>Acholeplasmataceae</taxon>
        <taxon>Candidatus Phytoplasma</taxon>
        <taxon>16SrXII (Stolbur group)</taxon>
    </lineage>
</organism>
<feature type="region of interest" description="Disordered" evidence="1">
    <location>
        <begin position="107"/>
        <end position="127"/>
    </location>
</feature>
<proteinExistence type="predicted"/>
<dbReference type="Pfam" id="PF05215">
    <property type="entry name" value="Spiralin"/>
    <property type="match status" value="4"/>
</dbReference>
<evidence type="ECO:0000313" key="4">
    <source>
        <dbReference type="Proteomes" id="UP000008323"/>
    </source>
</evidence>
<protein>
    <submittedName>
        <fullName evidence="3">Uncharacterized protein</fullName>
    </submittedName>
</protein>
<dbReference type="STRING" id="59748.PA0446"/>
<dbReference type="GO" id="GO:0016020">
    <property type="term" value="C:membrane"/>
    <property type="evidence" value="ECO:0007669"/>
    <property type="project" value="InterPro"/>
</dbReference>
<accession>B1VA08</accession>
<dbReference type="KEGG" id="pal:PA0446"/>
<keyword evidence="2" id="KW-1133">Transmembrane helix</keyword>
<evidence type="ECO:0000256" key="1">
    <source>
        <dbReference type="SAM" id="MobiDB-lite"/>
    </source>
</evidence>
<keyword evidence="2" id="KW-0812">Transmembrane</keyword>
<feature type="compositionally biased region" description="Polar residues" evidence="1">
    <location>
        <begin position="107"/>
        <end position="123"/>
    </location>
</feature>
<dbReference type="EMBL" id="AM422018">
    <property type="protein sequence ID" value="CAM11780.1"/>
    <property type="molecule type" value="Genomic_DNA"/>
</dbReference>
<dbReference type="InterPro" id="IPR007880">
    <property type="entry name" value="Spiralin"/>
</dbReference>
<gene>
    <name evidence="3" type="ordered locus">PA0446</name>
</gene>
<dbReference type="AlphaFoldDB" id="B1VA08"/>
<feature type="transmembrane region" description="Helical" evidence="2">
    <location>
        <begin position="18"/>
        <end position="35"/>
    </location>
</feature>
<evidence type="ECO:0000313" key="3">
    <source>
        <dbReference type="EMBL" id="CAM11780.1"/>
    </source>
</evidence>
<reference evidence="3 4" key="1">
    <citation type="journal article" date="2008" name="J. Bacteriol.">
        <title>Comparative genome analysis of 'Candidatus Phytoplasma australiense' (subgroup tuf-Australia I; rp-A) and 'Ca. Phytoplasma asteris' strains OY-M and AY-WB.</title>
        <authorList>
            <person name="Tran-Nguyen L.T."/>
            <person name="Kube M."/>
            <person name="Schneider B."/>
            <person name="Reinhardt R."/>
            <person name="Gibb K.S."/>
        </authorList>
    </citation>
    <scope>NUCLEOTIDE SEQUENCE [LARGE SCALE GENOMIC DNA]</scope>
</reference>
<dbReference type="Proteomes" id="UP000008323">
    <property type="component" value="Chromosome"/>
</dbReference>
<sequence length="867" mass="96746">MEHKNIQKIFKSFMSQKLIAFLILFFTIINFSLFLNHATGELQEISDVLKPNQSINLTTEEQNNPQKQSVLNKIKKDDIELDINDFIIEKENNNSLIESVDNSQESQDTLSFQEDSNESTSNNTKKHISTFLKPAVTKLNLTRQESKSPQQQSVLNKILADGKQLTLDDVFMTFTTAKHLVASSQFGSKKVKGSVIFTYITVELDQISSYLKDKDTKVILTTQESQNPQKQSVLDKVKKASDTQIKLDDITITLIDGNKKLKVAAKTNSEILEGEVEFSKVSITKALSGFLKDKDTKIILTSQESQDPQKQSVLDKVKKASDNQIKLDDITITLIDGNKKLKVAAKTSSETLGGEVEFSKVSITKSLSNYLKDKDTKVILTSQESQDPQKQSVLDKVKKASDTQIKLDDITITLTDGNKKLKVAAKTNSEILEGEVEFSKVSITKALSGFLKDKDTKIILTSQESQEPQKQSVLDKVKKASDTQIKLDDITITLIDGNKKLKVAAKTNSETLEGEVEFSKVSITKSLSNYLKDKDTKVILTSQESQDPQKQSVLDKVKKASDTQIKLDDITITLTDGNKKLKVAAKTNSEILEGEVEFSKVSITKALSGFLKDKDTKIILTSQESQGPQKQSVLDKIKKDADTQIKLDDITITLTDGNKKLKVVVKTSSETLEGEVEFSKVSITKALSGFLKDKDTKIILTSQESQGPQKQSVLDKIKKDADTQIKLDDITITLTDGNKKLKVVVKTSSETLEGEVEFSNVNIMFNNCLEDIFSSDQRNLGELNERSPKAIRKALLNKNIPGLTKEQIKNLKIELIEGENQADISSSDFKGFVRLTFTFKTYIGLILFIIATILFIIIMFLVFFKKY</sequence>
<keyword evidence="2" id="KW-0472">Membrane</keyword>
<feature type="transmembrane region" description="Helical" evidence="2">
    <location>
        <begin position="842"/>
        <end position="864"/>
    </location>
</feature>
<evidence type="ECO:0000256" key="2">
    <source>
        <dbReference type="SAM" id="Phobius"/>
    </source>
</evidence>
<name>B1VA08_PHYAS</name>